<dbReference type="PANTHER" id="PTHR33219">
    <property type="entry name" value="YLMG HOMOLOG PROTEIN 2, CHLOROPLASTIC"/>
    <property type="match status" value="1"/>
</dbReference>
<protein>
    <submittedName>
        <fullName evidence="3">YggT family protein</fullName>
    </submittedName>
</protein>
<dbReference type="EMBL" id="VIKR01000003">
    <property type="protein sequence ID" value="TQV74060.1"/>
    <property type="molecule type" value="Genomic_DNA"/>
</dbReference>
<evidence type="ECO:0000313" key="4">
    <source>
        <dbReference type="Proteomes" id="UP000317839"/>
    </source>
</evidence>
<comment type="similarity">
    <text evidence="1">Belongs to the YggT family.</text>
</comment>
<dbReference type="GO" id="GO:0016020">
    <property type="term" value="C:membrane"/>
    <property type="evidence" value="ECO:0007669"/>
    <property type="project" value="InterPro"/>
</dbReference>
<reference evidence="3 4" key="1">
    <citation type="submission" date="2019-06" db="EMBL/GenBank/DDBJ databases">
        <title>Draft genome of Aliikangiella marina GYP-15.</title>
        <authorList>
            <person name="Wang G."/>
        </authorList>
    </citation>
    <scope>NUCLEOTIDE SEQUENCE [LARGE SCALE GENOMIC DNA]</scope>
    <source>
        <strain evidence="3 4">GYP-15</strain>
    </source>
</reference>
<gene>
    <name evidence="3" type="ORF">FLL45_14475</name>
</gene>
<name>A0A545TA21_9GAMM</name>
<comment type="caution">
    <text evidence="3">The sequence shown here is derived from an EMBL/GenBank/DDBJ whole genome shotgun (WGS) entry which is preliminary data.</text>
</comment>
<keyword evidence="4" id="KW-1185">Reference proteome</keyword>
<feature type="transmembrane region" description="Helical" evidence="2">
    <location>
        <begin position="120"/>
        <end position="140"/>
    </location>
</feature>
<dbReference type="Proteomes" id="UP000317839">
    <property type="component" value="Unassembled WGS sequence"/>
</dbReference>
<sequence length="189" mass="20962">MNPFAAVIEIVLSFYTSIVLLRFFLQYFRADFYNPISQLVVKATDPLVKPLRKIIPGFGGLDISSIILAWLVIIAKFLLVSLLSGGMGSINIIVLLFGSIFGVVYAALNLYMFLIFVRAILSWFAMSTGPSPVMLVFAQLTEPLLARIRRMLPPMEGFDLSPMLALLGLFFVKSSISYYIEPLVGGLLL</sequence>
<evidence type="ECO:0000256" key="2">
    <source>
        <dbReference type="SAM" id="Phobius"/>
    </source>
</evidence>
<feature type="transmembrane region" description="Helical" evidence="2">
    <location>
        <begin position="92"/>
        <end position="114"/>
    </location>
</feature>
<dbReference type="OrthoDB" id="9806665at2"/>
<dbReference type="RefSeq" id="WP_142942768.1">
    <property type="nucleotide sequence ID" value="NZ_VIKR01000003.1"/>
</dbReference>
<dbReference type="PANTHER" id="PTHR33219:SF14">
    <property type="entry name" value="PROTEIN COFACTOR ASSEMBLY OF COMPLEX C SUBUNIT B CCB3, CHLOROPLASTIC-RELATED"/>
    <property type="match status" value="1"/>
</dbReference>
<accession>A0A545TA21</accession>
<dbReference type="Pfam" id="PF02325">
    <property type="entry name" value="CCB3_YggT"/>
    <property type="match status" value="2"/>
</dbReference>
<evidence type="ECO:0000313" key="3">
    <source>
        <dbReference type="EMBL" id="TQV74060.1"/>
    </source>
</evidence>
<dbReference type="AlphaFoldDB" id="A0A545TA21"/>
<dbReference type="InterPro" id="IPR003425">
    <property type="entry name" value="CCB3/YggT"/>
</dbReference>
<keyword evidence="2" id="KW-1133">Transmembrane helix</keyword>
<organism evidence="3 4">
    <name type="scientific">Aliikangiella marina</name>
    <dbReference type="NCBI Taxonomy" id="1712262"/>
    <lineage>
        <taxon>Bacteria</taxon>
        <taxon>Pseudomonadati</taxon>
        <taxon>Pseudomonadota</taxon>
        <taxon>Gammaproteobacteria</taxon>
        <taxon>Oceanospirillales</taxon>
        <taxon>Pleioneaceae</taxon>
        <taxon>Aliikangiella</taxon>
    </lineage>
</organism>
<proteinExistence type="inferred from homology"/>
<keyword evidence="2" id="KW-0812">Transmembrane</keyword>
<feature type="transmembrane region" description="Helical" evidence="2">
    <location>
        <begin position="54"/>
        <end position="80"/>
    </location>
</feature>
<feature type="transmembrane region" description="Helical" evidence="2">
    <location>
        <begin position="7"/>
        <end position="25"/>
    </location>
</feature>
<keyword evidence="2" id="KW-0472">Membrane</keyword>
<evidence type="ECO:0000256" key="1">
    <source>
        <dbReference type="ARBA" id="ARBA00010894"/>
    </source>
</evidence>